<dbReference type="EMBL" id="JACONT010000002">
    <property type="protein sequence ID" value="MBC3940457.1"/>
    <property type="molecule type" value="Genomic_DNA"/>
</dbReference>
<evidence type="ECO:0000313" key="3">
    <source>
        <dbReference type="EMBL" id="MBC3940457.1"/>
    </source>
</evidence>
<dbReference type="SUPFAM" id="SSF46785">
    <property type="entry name" value="Winged helix' DNA-binding domain"/>
    <property type="match status" value="1"/>
</dbReference>
<accession>A0ABR7AJD6</accession>
<dbReference type="Proteomes" id="UP000597613">
    <property type="component" value="Unassembled WGS sequence"/>
</dbReference>
<dbReference type="PANTHER" id="PTHR33164">
    <property type="entry name" value="TRANSCRIPTIONAL REGULATOR, MARR FAMILY"/>
    <property type="match status" value="1"/>
</dbReference>
<dbReference type="Pfam" id="PF01047">
    <property type="entry name" value="MarR"/>
    <property type="match status" value="1"/>
</dbReference>
<protein>
    <submittedName>
        <fullName evidence="3">MarR family transcriptional regulator</fullName>
    </submittedName>
</protein>
<dbReference type="PROSITE" id="PS50995">
    <property type="entry name" value="HTH_MARR_2"/>
    <property type="match status" value="1"/>
</dbReference>
<gene>
    <name evidence="3" type="ORF">H8S47_01995</name>
</gene>
<dbReference type="InterPro" id="IPR039422">
    <property type="entry name" value="MarR/SlyA-like"/>
</dbReference>
<dbReference type="InterPro" id="IPR036388">
    <property type="entry name" value="WH-like_DNA-bd_sf"/>
</dbReference>
<comment type="caution">
    <text evidence="3">The sequence shown here is derived from an EMBL/GenBank/DDBJ whole genome shotgun (WGS) entry which is preliminary data.</text>
</comment>
<dbReference type="Gene3D" id="1.10.10.10">
    <property type="entry name" value="Winged helix-like DNA-binding domain superfamily/Winged helix DNA-binding domain"/>
    <property type="match status" value="1"/>
</dbReference>
<sequence>MPIRSPAVSDPLPLDDQLCFSLYAATIAINRAYKPVLDRLGITYPQFLVLQTLNEAEDGCSIGAIADRLALEPSTITPLAKRLEAAGLVTRVRNPADERQVRVRLTDAGKARWAETGCLGPLIVERSGMTPDRLAALNTEVAALRRALADSRPAPS</sequence>
<evidence type="ECO:0000313" key="4">
    <source>
        <dbReference type="Proteomes" id="UP000597613"/>
    </source>
</evidence>
<reference evidence="3 4" key="1">
    <citation type="submission" date="2020-08" db="EMBL/GenBank/DDBJ databases">
        <title>Putative novel bacterial strains isolated from necrotic wheat leaf tissues caused by Xanthomonas translucens.</title>
        <authorList>
            <person name="Tambong J.T."/>
        </authorList>
    </citation>
    <scope>NUCLEOTIDE SEQUENCE [LARGE SCALE GENOMIC DNA]</scope>
    <source>
        <strain evidence="4">DOAB 1063</strain>
    </source>
</reference>
<dbReference type="InterPro" id="IPR011991">
    <property type="entry name" value="ArsR-like_HTH"/>
</dbReference>
<proteinExistence type="predicted"/>
<keyword evidence="4" id="KW-1185">Reference proteome</keyword>
<dbReference type="InterPro" id="IPR000835">
    <property type="entry name" value="HTH_MarR-typ"/>
</dbReference>
<evidence type="ECO:0000259" key="2">
    <source>
        <dbReference type="PROSITE" id="PS50995"/>
    </source>
</evidence>
<comment type="subcellular location">
    <subcellularLocation>
        <location evidence="1">Cytoplasm</location>
    </subcellularLocation>
</comment>
<name>A0ABR7AJD6_9SPHN</name>
<dbReference type="PANTHER" id="PTHR33164:SF5">
    <property type="entry name" value="ORGANIC HYDROPEROXIDE RESISTANCE TRANSCRIPTIONAL REGULATOR"/>
    <property type="match status" value="1"/>
</dbReference>
<dbReference type="InterPro" id="IPR036390">
    <property type="entry name" value="WH_DNA-bd_sf"/>
</dbReference>
<dbReference type="SMART" id="SM00347">
    <property type="entry name" value="HTH_MARR"/>
    <property type="match status" value="1"/>
</dbReference>
<organism evidence="3 4">
    <name type="scientific">Sphingomonas albertensis</name>
    <dbReference type="NCBI Taxonomy" id="2762591"/>
    <lineage>
        <taxon>Bacteria</taxon>
        <taxon>Pseudomonadati</taxon>
        <taxon>Pseudomonadota</taxon>
        <taxon>Alphaproteobacteria</taxon>
        <taxon>Sphingomonadales</taxon>
        <taxon>Sphingomonadaceae</taxon>
        <taxon>Sphingomonas</taxon>
    </lineage>
</organism>
<evidence type="ECO:0000256" key="1">
    <source>
        <dbReference type="ARBA" id="ARBA00004496"/>
    </source>
</evidence>
<dbReference type="CDD" id="cd00090">
    <property type="entry name" value="HTH_ARSR"/>
    <property type="match status" value="1"/>
</dbReference>
<feature type="domain" description="HTH marR-type" evidence="2">
    <location>
        <begin position="15"/>
        <end position="153"/>
    </location>
</feature>